<dbReference type="Gene3D" id="2.10.70.10">
    <property type="entry name" value="Complement Module, domain 1"/>
    <property type="match status" value="1"/>
</dbReference>
<keyword evidence="2" id="KW-0964">Secreted</keyword>
<protein>
    <recommendedName>
        <fullName evidence="4">VWFC domain-containing protein</fullName>
    </recommendedName>
</protein>
<dbReference type="PANTHER" id="PTHR46698">
    <property type="entry name" value="CROSSVEINLESS 2"/>
    <property type="match status" value="1"/>
</dbReference>
<comment type="caution">
    <text evidence="5">The sequence shown here is derived from an EMBL/GenBank/DDBJ whole genome shotgun (WGS) entry which is preliminary data.</text>
</comment>
<reference evidence="5 6" key="1">
    <citation type="submission" date="2024-04" db="EMBL/GenBank/DDBJ databases">
        <authorList>
            <consortium name="Genoscope - CEA"/>
            <person name="William W."/>
        </authorList>
    </citation>
    <scope>NUCLEOTIDE SEQUENCE [LARGE SCALE GENOMIC DNA]</scope>
</reference>
<dbReference type="SMART" id="SM00214">
    <property type="entry name" value="VWC"/>
    <property type="match status" value="3"/>
</dbReference>
<dbReference type="PROSITE" id="PS50184">
    <property type="entry name" value="VWFC_2"/>
    <property type="match status" value="2"/>
</dbReference>
<dbReference type="InterPro" id="IPR001007">
    <property type="entry name" value="VWF_dom"/>
</dbReference>
<keyword evidence="3" id="KW-0732">Signal</keyword>
<keyword evidence="6" id="KW-1185">Reference proteome</keyword>
<evidence type="ECO:0000256" key="2">
    <source>
        <dbReference type="ARBA" id="ARBA00022525"/>
    </source>
</evidence>
<evidence type="ECO:0000313" key="5">
    <source>
        <dbReference type="EMBL" id="CAL1547508.1"/>
    </source>
</evidence>
<dbReference type="Pfam" id="PF23334">
    <property type="entry name" value="VWC2L_2nd"/>
    <property type="match status" value="1"/>
</dbReference>
<dbReference type="AlphaFoldDB" id="A0AAV2IN06"/>
<dbReference type="GO" id="GO:0005576">
    <property type="term" value="C:extracellular region"/>
    <property type="evidence" value="ECO:0007669"/>
    <property type="project" value="UniProtKB-SubCell"/>
</dbReference>
<dbReference type="PANTHER" id="PTHR46698:SF6">
    <property type="entry name" value="KIELIN_CHORDIN-LIKE PROTEIN"/>
    <property type="match status" value="1"/>
</dbReference>
<organism evidence="5 6">
    <name type="scientific">Lymnaea stagnalis</name>
    <name type="common">Great pond snail</name>
    <name type="synonym">Helix stagnalis</name>
    <dbReference type="NCBI Taxonomy" id="6523"/>
    <lineage>
        <taxon>Eukaryota</taxon>
        <taxon>Metazoa</taxon>
        <taxon>Spiralia</taxon>
        <taxon>Lophotrochozoa</taxon>
        <taxon>Mollusca</taxon>
        <taxon>Gastropoda</taxon>
        <taxon>Heterobranchia</taxon>
        <taxon>Euthyneura</taxon>
        <taxon>Panpulmonata</taxon>
        <taxon>Hygrophila</taxon>
        <taxon>Lymnaeoidea</taxon>
        <taxon>Lymnaeidae</taxon>
        <taxon>Lymnaea</taxon>
    </lineage>
</organism>
<dbReference type="EMBL" id="CAXITT010000994">
    <property type="protein sequence ID" value="CAL1547508.1"/>
    <property type="molecule type" value="Genomic_DNA"/>
</dbReference>
<dbReference type="SUPFAM" id="SSF57603">
    <property type="entry name" value="FnI-like domain"/>
    <property type="match status" value="3"/>
</dbReference>
<evidence type="ECO:0000256" key="1">
    <source>
        <dbReference type="ARBA" id="ARBA00004613"/>
    </source>
</evidence>
<dbReference type="Proteomes" id="UP001497497">
    <property type="component" value="Unassembled WGS sequence"/>
</dbReference>
<dbReference type="PROSITE" id="PS01208">
    <property type="entry name" value="VWFC_1"/>
    <property type="match status" value="1"/>
</dbReference>
<evidence type="ECO:0000313" key="6">
    <source>
        <dbReference type="Proteomes" id="UP001497497"/>
    </source>
</evidence>
<comment type="subcellular location">
    <subcellularLocation>
        <location evidence="1">Secreted</location>
    </subcellularLocation>
</comment>
<feature type="domain" description="VWFC" evidence="4">
    <location>
        <begin position="25"/>
        <end position="83"/>
    </location>
</feature>
<evidence type="ECO:0000259" key="4">
    <source>
        <dbReference type="PROSITE" id="PS50184"/>
    </source>
</evidence>
<accession>A0AAV2IN06</accession>
<evidence type="ECO:0000256" key="3">
    <source>
        <dbReference type="ARBA" id="ARBA00022729"/>
    </source>
</evidence>
<sequence>MKDACPVVACSHPARRREQCCERCDACLYERKLVRNGQRFTGVDKCKTCVCKDGSVLCAQIECPVVMCSKPTRMPGRCCPECESVCVVEGTEYKDGEVFPLTREECTTCTCESSEVKCKTVECESPDCSHPATLRGECCPKCNFCLFEQRIFRNQQRFFHPRDLCQQCSCDFGTVTCLKSICESLTCPNPVREP</sequence>
<dbReference type="InterPro" id="IPR052424">
    <property type="entry name" value="Kielin_Chordin-BMP_Reg"/>
</dbReference>
<feature type="domain" description="VWFC" evidence="4">
    <location>
        <begin position="84"/>
        <end position="143"/>
    </location>
</feature>
<feature type="non-terminal residue" evidence="5">
    <location>
        <position position="194"/>
    </location>
</feature>
<dbReference type="Pfam" id="PF00093">
    <property type="entry name" value="VWC"/>
    <property type="match status" value="2"/>
</dbReference>
<gene>
    <name evidence="5" type="ORF">GSLYS_00020825001</name>
</gene>
<name>A0AAV2IN06_LYMST</name>
<dbReference type="Gene3D" id="6.20.200.20">
    <property type="match status" value="2"/>
</dbReference>
<proteinExistence type="predicted"/>
<dbReference type="GO" id="GO:0030513">
    <property type="term" value="P:positive regulation of BMP signaling pathway"/>
    <property type="evidence" value="ECO:0007669"/>
    <property type="project" value="TreeGrafter"/>
</dbReference>